<dbReference type="OrthoDB" id="1450880at2"/>
<organism evidence="2 3">
    <name type="scientific">Filimonas lacunae</name>
    <dbReference type="NCBI Taxonomy" id="477680"/>
    <lineage>
        <taxon>Bacteria</taxon>
        <taxon>Pseudomonadati</taxon>
        <taxon>Bacteroidota</taxon>
        <taxon>Chitinophagia</taxon>
        <taxon>Chitinophagales</taxon>
        <taxon>Chitinophagaceae</taxon>
        <taxon>Filimonas</taxon>
    </lineage>
</organism>
<evidence type="ECO:0000313" key="2">
    <source>
        <dbReference type="EMBL" id="SIT34142.1"/>
    </source>
</evidence>
<dbReference type="AlphaFoldDB" id="A0A1N7RGH9"/>
<dbReference type="PROSITE" id="PS51257">
    <property type="entry name" value="PROKAR_LIPOPROTEIN"/>
    <property type="match status" value="1"/>
</dbReference>
<evidence type="ECO:0000256" key="1">
    <source>
        <dbReference type="SAM" id="SignalP"/>
    </source>
</evidence>
<sequence length="177" mass="19161">MKFVKTLAFVALVATSFVACKKNDETPAPTAPVLGSLTYNSKTYQLDSASAVLFPSQGYTVLFLSNVGFLKIYNEDPSQKYHDVNIYFASSGLVAGTFTFNNDSATFNAAKNFFAAYVDLDYDVKTDTGTSLEATSGTVTITKTDDTTYSITYELVMDDGKKITGSFKGVPNGYRLG</sequence>
<gene>
    <name evidence="2" type="ORF">SAMN05421788_1153</name>
</gene>
<evidence type="ECO:0000313" key="3">
    <source>
        <dbReference type="Proteomes" id="UP000186917"/>
    </source>
</evidence>
<evidence type="ECO:0008006" key="4">
    <source>
        <dbReference type="Google" id="ProtNLM"/>
    </source>
</evidence>
<keyword evidence="3" id="KW-1185">Reference proteome</keyword>
<keyword evidence="1" id="KW-0732">Signal</keyword>
<proteinExistence type="predicted"/>
<accession>A0A1N7RGH9</accession>
<dbReference type="Proteomes" id="UP000186917">
    <property type="component" value="Unassembled WGS sequence"/>
</dbReference>
<dbReference type="RefSeq" id="WP_076382577.1">
    <property type="nucleotide sequence ID" value="NZ_AP017422.1"/>
</dbReference>
<dbReference type="EMBL" id="FTOR01000015">
    <property type="protein sequence ID" value="SIT34142.1"/>
    <property type="molecule type" value="Genomic_DNA"/>
</dbReference>
<feature type="signal peptide" evidence="1">
    <location>
        <begin position="1"/>
        <end position="21"/>
    </location>
</feature>
<feature type="chain" id="PRO_5009944158" description="Lipid-binding hydrolase" evidence="1">
    <location>
        <begin position="22"/>
        <end position="177"/>
    </location>
</feature>
<reference evidence="3" key="1">
    <citation type="submission" date="2017-01" db="EMBL/GenBank/DDBJ databases">
        <authorList>
            <person name="Varghese N."/>
            <person name="Submissions S."/>
        </authorList>
    </citation>
    <scope>NUCLEOTIDE SEQUENCE [LARGE SCALE GENOMIC DNA]</scope>
    <source>
        <strain evidence="3">DSM 21054</strain>
    </source>
</reference>
<protein>
    <recommendedName>
        <fullName evidence="4">Lipid-binding hydrolase</fullName>
    </recommendedName>
</protein>
<name>A0A1N7RGH9_9BACT</name>